<keyword evidence="2" id="KW-1185">Reference proteome</keyword>
<reference evidence="1 2" key="1">
    <citation type="journal article" date="2004" name="J. Virol.">
        <title>Complete genome sequence of lymphocystis disease virus isolated from China.</title>
        <authorList>
            <person name="Zhang Q.Y."/>
            <person name="Xiao F."/>
            <person name="Xie J."/>
            <person name="Li Z.Q."/>
            <person name="Gui J.F."/>
        </authorList>
    </citation>
    <scope>NUCLEOTIDE SEQUENCE [LARGE SCALE GENOMIC DNA]</scope>
</reference>
<evidence type="ECO:0000313" key="2">
    <source>
        <dbReference type="Proteomes" id="UP000106699"/>
    </source>
</evidence>
<proteinExistence type="predicted"/>
<organism evidence="1 2">
    <name type="scientific">lymphocystis disease virus-China</name>
    <dbReference type="NCBI Taxonomy" id="256729"/>
    <lineage>
        <taxon>Viruses</taxon>
        <taxon>Varidnaviria</taxon>
        <taxon>Bamfordvirae</taxon>
        <taxon>Nucleocytoviricota</taxon>
        <taxon>Megaviricetes</taxon>
        <taxon>Pimascovirales</taxon>
        <taxon>Pimascovirales incertae sedis</taxon>
        <taxon>Iridoviridae</taxon>
        <taxon>Alphairidovirinae</taxon>
        <taxon>Lymphocystivirus</taxon>
        <taxon>Lymphocystivirus paralichthys1</taxon>
        <taxon>Lymphocystis disease virus 2</taxon>
    </lineage>
</organism>
<accession>Q678K4</accession>
<dbReference type="Proteomes" id="UP000106699">
    <property type="component" value="Segment"/>
</dbReference>
<dbReference type="KEGG" id="vg:2979030"/>
<evidence type="ECO:0000313" key="1">
    <source>
        <dbReference type="EMBL" id="AAU10853.1"/>
    </source>
</evidence>
<dbReference type="EMBL" id="AY380826">
    <property type="protein sequence ID" value="AAU10853.1"/>
    <property type="molecule type" value="Genomic_DNA"/>
</dbReference>
<name>Q678K4_9VIRU</name>
<dbReference type="GeneID" id="2979030"/>
<sequence>MFRNINPSVFKILTSKLYTHLYSLDVKINDLTPKLYIHLFIYSLGVKINSVYVTDNVLALLVHEDINSLTLLCSANALYWCVWN</sequence>
<protein>
    <submittedName>
        <fullName evidence="1">Uncharacterized protein</fullName>
    </submittedName>
</protein>
<dbReference type="RefSeq" id="YP_073514.1">
    <property type="nucleotide sequence ID" value="NC_005902.1"/>
</dbReference>